<evidence type="ECO:0008006" key="4">
    <source>
        <dbReference type="Google" id="ProtNLM"/>
    </source>
</evidence>
<feature type="transmembrane region" description="Helical" evidence="1">
    <location>
        <begin position="340"/>
        <end position="358"/>
    </location>
</feature>
<feature type="transmembrane region" description="Helical" evidence="1">
    <location>
        <begin position="316"/>
        <end position="335"/>
    </location>
</feature>
<feature type="transmembrane region" description="Helical" evidence="1">
    <location>
        <begin position="262"/>
        <end position="281"/>
    </location>
</feature>
<comment type="caution">
    <text evidence="2">The sequence shown here is derived from an EMBL/GenBank/DDBJ whole genome shotgun (WGS) entry which is preliminary data.</text>
</comment>
<feature type="transmembrane region" description="Helical" evidence="1">
    <location>
        <begin position="133"/>
        <end position="153"/>
    </location>
</feature>
<evidence type="ECO:0000313" key="2">
    <source>
        <dbReference type="EMBL" id="RTN26303.1"/>
    </source>
</evidence>
<feature type="transmembrane region" description="Helical" evidence="1">
    <location>
        <begin position="288"/>
        <end position="310"/>
    </location>
</feature>
<feature type="transmembrane region" description="Helical" evidence="1">
    <location>
        <begin position="198"/>
        <end position="216"/>
    </location>
</feature>
<organism evidence="2 3">
    <name type="scientific">Enterobacter quasimori</name>
    <dbReference type="NCBI Taxonomy" id="2838947"/>
    <lineage>
        <taxon>Bacteria</taxon>
        <taxon>Pseudomonadati</taxon>
        <taxon>Pseudomonadota</taxon>
        <taxon>Gammaproteobacteria</taxon>
        <taxon>Enterobacterales</taxon>
        <taxon>Enterobacteriaceae</taxon>
        <taxon>Enterobacter</taxon>
    </lineage>
</organism>
<reference evidence="2 3" key="1">
    <citation type="submission" date="2018-12" db="EMBL/GenBank/DDBJ databases">
        <title>The Batch Genome Submission of Enterobacter spp. strains.</title>
        <authorList>
            <person name="Wei L."/>
            <person name="Wu W."/>
            <person name="Lin J."/>
            <person name="Zhang X."/>
            <person name="Feng Y."/>
            <person name="Zong Z."/>
        </authorList>
    </citation>
    <scope>NUCLEOTIDE SEQUENCE [LARGE SCALE GENOMIC DNA]</scope>
    <source>
        <strain evidence="2 3">WCHEM090044</strain>
    </source>
</reference>
<sequence>MTILFLLLSFLMICKIISFYFPIEGDAANSPVVWREFTEHGFSALASWRPTPDNWYFTIYPVSFLMFWLFGNDGVVPLIITTSFFTWLAAVSMFCTAMMMTKSKWSYVTLLMLSLLSAYTYTNGFVAHPFSHYSTAAFGAFSAALVFCAYKYNKKTLYYISAIFSLLGSLGDPWYLPTFFLPLIIGLAFISITERKNYLPLVINIAAFVLSFSGVIQKVLNLPTEPFKITTVEQMAVNIHHAVMASGGMINLFFSFADWARLASFAVCAVIFLWAVFVCFRMGGVSRLIAVVALFSIAGIYSSYILSYAYTGDVTARFFLNVVVFFAPVVVAACFYRKSIVGSIVVLVLILSSAWSYSEIRKPVMDHKDDTYAFIKFLNEHQLSYGYSNNVYLSTTVNWLSNKNIQVTQIYQDGKTGKINFKRVRSQSFASWHEPEFINSKPDRQFISVSPRACGDMDLCINAIRKDIGEPDEILTFKVNKILVYNNRIKF</sequence>
<dbReference type="RefSeq" id="WP_126544062.1">
    <property type="nucleotide sequence ID" value="NZ_RXRX01000002.1"/>
</dbReference>
<accession>A0ABY0AWZ0</accession>
<dbReference type="Proteomes" id="UP000278241">
    <property type="component" value="Unassembled WGS sequence"/>
</dbReference>
<feature type="transmembrane region" description="Helical" evidence="1">
    <location>
        <begin position="75"/>
        <end position="95"/>
    </location>
</feature>
<keyword evidence="1" id="KW-0472">Membrane</keyword>
<evidence type="ECO:0000313" key="3">
    <source>
        <dbReference type="Proteomes" id="UP000278241"/>
    </source>
</evidence>
<protein>
    <recommendedName>
        <fullName evidence="4">Glycosyltransferase RgtA/B/C/D-like domain-containing protein</fullName>
    </recommendedName>
</protein>
<dbReference type="EMBL" id="RXRX01000002">
    <property type="protein sequence ID" value="RTN26303.1"/>
    <property type="molecule type" value="Genomic_DNA"/>
</dbReference>
<keyword evidence="1" id="KW-1133">Transmembrane helix</keyword>
<gene>
    <name evidence="2" type="ORF">EKN94_04360</name>
</gene>
<keyword evidence="1" id="KW-0812">Transmembrane</keyword>
<feature type="transmembrane region" description="Helical" evidence="1">
    <location>
        <begin position="174"/>
        <end position="192"/>
    </location>
</feature>
<keyword evidence="3" id="KW-1185">Reference proteome</keyword>
<proteinExistence type="predicted"/>
<name>A0ABY0AWZ0_9ENTR</name>
<feature type="transmembrane region" description="Helical" evidence="1">
    <location>
        <begin position="107"/>
        <end position="127"/>
    </location>
</feature>
<evidence type="ECO:0000256" key="1">
    <source>
        <dbReference type="SAM" id="Phobius"/>
    </source>
</evidence>